<evidence type="ECO:0000313" key="1">
    <source>
        <dbReference type="EMBL" id="MPN00098.1"/>
    </source>
</evidence>
<reference evidence="1" key="1">
    <citation type="submission" date="2019-08" db="EMBL/GenBank/DDBJ databases">
        <authorList>
            <person name="Kucharzyk K."/>
            <person name="Murdoch R.W."/>
            <person name="Higgins S."/>
            <person name="Loffler F."/>
        </authorList>
    </citation>
    <scope>NUCLEOTIDE SEQUENCE</scope>
</reference>
<gene>
    <name evidence="1" type="ORF">SDC9_147292</name>
</gene>
<dbReference type="EMBL" id="VSSQ01046144">
    <property type="protein sequence ID" value="MPN00098.1"/>
    <property type="molecule type" value="Genomic_DNA"/>
</dbReference>
<dbReference type="AlphaFoldDB" id="A0A645EDL7"/>
<organism evidence="1">
    <name type="scientific">bioreactor metagenome</name>
    <dbReference type="NCBI Taxonomy" id="1076179"/>
    <lineage>
        <taxon>unclassified sequences</taxon>
        <taxon>metagenomes</taxon>
        <taxon>ecological metagenomes</taxon>
    </lineage>
</organism>
<proteinExistence type="predicted"/>
<name>A0A645EDL7_9ZZZZ</name>
<protein>
    <submittedName>
        <fullName evidence="1">Uncharacterized protein</fullName>
    </submittedName>
</protein>
<sequence>MLEALGGEAGHLGKVLQGLTAGLRGHFHLDQGLGEGRTAHLGFDADRGEGCRKAQDLRFTEPYLVPGARQAHGHFQDLGFGRGIVVAQVDQRGAQVLELCLVHFRDVGEFRKGQSSLIGHDVRAVAQVDHGPGKGHQVIVGDAHLSRDGNYFRDIRAR</sequence>
<accession>A0A645EDL7</accession>
<comment type="caution">
    <text evidence="1">The sequence shown here is derived from an EMBL/GenBank/DDBJ whole genome shotgun (WGS) entry which is preliminary data.</text>
</comment>